<proteinExistence type="predicted"/>
<feature type="transmembrane region" description="Helical" evidence="1">
    <location>
        <begin position="372"/>
        <end position="396"/>
    </location>
</feature>
<feature type="transmembrane region" description="Helical" evidence="1">
    <location>
        <begin position="416"/>
        <end position="439"/>
    </location>
</feature>
<name>A0A2G0CES8_9BACT</name>
<sequence length="463" mass="50308">MLIRTGVMVGVFQYFFLAQGGNVSLEAGAATTWAARVASWLLTAGGGALEPIFTTLVAVGRDAAVFRESLLTIWIHGALEISSFVLAGGAGLAMGGGLLFPGTLTRWQAFGRSARAGGRILLGTVPLFIIAGVLEGFVTRQTDLPPLLRFLFILCCFAFVLWYYVIFPRAVARRPPTSTSGGEGRLRGGHHGPLALGRIRSVGELLAATFTVFRQGIGGLLVGALALSVGYVVLSFAFGPEPAERYRFAGYLFAELENFHELTSSVGRGRGWTFSVLVAVGFYGMFRLGLGTAARHSDLRSPLLYWKRELRLLAVSGILALTLAPGGREVALLTFLTFPFLVMLGVGRYTTDLAPGKLFRLVYTNLLHSYGLLLLLLLIALPAGYLLDTVVGHYFFAFLDWVIYTDGSQLDARNVMLQAFCYYFLFALLFSAWVIAFCLSLGSLREIGTAAELKQRIDRLGRK</sequence>
<dbReference type="Pfam" id="PF01944">
    <property type="entry name" value="SpoIIM"/>
    <property type="match status" value="1"/>
</dbReference>
<dbReference type="InterPro" id="IPR002798">
    <property type="entry name" value="SpoIIM-like"/>
</dbReference>
<comment type="caution">
    <text evidence="2">The sequence shown here is derived from an EMBL/GenBank/DDBJ whole genome shotgun (WGS) entry which is preliminary data.</text>
</comment>
<feature type="transmembrane region" description="Helical" evidence="1">
    <location>
        <begin position="217"/>
        <end position="238"/>
    </location>
</feature>
<feature type="transmembrane region" description="Helical" evidence="1">
    <location>
        <begin position="150"/>
        <end position="167"/>
    </location>
</feature>
<evidence type="ECO:0000256" key="1">
    <source>
        <dbReference type="SAM" id="Phobius"/>
    </source>
</evidence>
<accession>A0A2G0CES8</accession>
<evidence type="ECO:0000313" key="3">
    <source>
        <dbReference type="Proteomes" id="UP000226437"/>
    </source>
</evidence>
<reference evidence="2 3" key="1">
    <citation type="submission" date="2017-10" db="EMBL/GenBank/DDBJ databases">
        <title>The draft genome sequence of Lewinella marina KCTC 32374.</title>
        <authorList>
            <person name="Wang K."/>
        </authorList>
    </citation>
    <scope>NUCLEOTIDE SEQUENCE [LARGE SCALE GENOMIC DNA]</scope>
    <source>
        <strain evidence="2 3">MKG-38</strain>
    </source>
</reference>
<evidence type="ECO:0000313" key="2">
    <source>
        <dbReference type="EMBL" id="PHK98483.1"/>
    </source>
</evidence>
<keyword evidence="1" id="KW-1133">Transmembrane helix</keyword>
<feature type="transmembrane region" description="Helical" evidence="1">
    <location>
        <begin position="120"/>
        <end position="138"/>
    </location>
</feature>
<protein>
    <submittedName>
        <fullName evidence="2">Uncharacterized protein</fullName>
    </submittedName>
</protein>
<feature type="transmembrane region" description="Helical" evidence="1">
    <location>
        <begin position="332"/>
        <end position="351"/>
    </location>
</feature>
<organism evidence="2 3">
    <name type="scientific">Neolewinella marina</name>
    <dbReference type="NCBI Taxonomy" id="438751"/>
    <lineage>
        <taxon>Bacteria</taxon>
        <taxon>Pseudomonadati</taxon>
        <taxon>Bacteroidota</taxon>
        <taxon>Saprospiria</taxon>
        <taxon>Saprospirales</taxon>
        <taxon>Lewinellaceae</taxon>
        <taxon>Neolewinella</taxon>
    </lineage>
</organism>
<dbReference type="PANTHER" id="PTHR35337">
    <property type="entry name" value="SLR1478 PROTEIN"/>
    <property type="match status" value="1"/>
</dbReference>
<keyword evidence="3" id="KW-1185">Reference proteome</keyword>
<dbReference type="Proteomes" id="UP000226437">
    <property type="component" value="Unassembled WGS sequence"/>
</dbReference>
<feature type="transmembrane region" description="Helical" evidence="1">
    <location>
        <begin position="73"/>
        <end position="100"/>
    </location>
</feature>
<gene>
    <name evidence="2" type="ORF">CGL56_12090</name>
</gene>
<dbReference type="AlphaFoldDB" id="A0A2G0CES8"/>
<keyword evidence="1" id="KW-0472">Membrane</keyword>
<dbReference type="EMBL" id="PDLO01000004">
    <property type="protein sequence ID" value="PHK98483.1"/>
    <property type="molecule type" value="Genomic_DNA"/>
</dbReference>
<keyword evidence="1" id="KW-0812">Transmembrane</keyword>
<feature type="transmembrane region" description="Helical" evidence="1">
    <location>
        <begin position="310"/>
        <end position="326"/>
    </location>
</feature>
<feature type="transmembrane region" description="Helical" evidence="1">
    <location>
        <begin position="272"/>
        <end position="290"/>
    </location>
</feature>
<dbReference type="PANTHER" id="PTHR35337:SF1">
    <property type="entry name" value="SLR1478 PROTEIN"/>
    <property type="match status" value="1"/>
</dbReference>